<dbReference type="EMBL" id="JADQDO010000007">
    <property type="protein sequence ID" value="MBF9234646.1"/>
    <property type="molecule type" value="Genomic_DNA"/>
</dbReference>
<evidence type="ECO:0000313" key="5">
    <source>
        <dbReference type="Proteomes" id="UP000599312"/>
    </source>
</evidence>
<feature type="domain" description="N-acetyltransferase" evidence="3">
    <location>
        <begin position="9"/>
        <end position="153"/>
    </location>
</feature>
<dbReference type="AlphaFoldDB" id="A0A931BNR8"/>
<accession>A0A931BNR8</accession>
<dbReference type="InterPro" id="IPR016181">
    <property type="entry name" value="Acyl_CoA_acyltransferase"/>
</dbReference>
<reference evidence="4" key="1">
    <citation type="submission" date="2020-11" db="EMBL/GenBank/DDBJ databases">
        <authorList>
            <person name="Kim M.K."/>
        </authorList>
    </citation>
    <scope>NUCLEOTIDE SEQUENCE</scope>
    <source>
        <strain evidence="4">BT350</strain>
    </source>
</reference>
<dbReference type="PANTHER" id="PTHR10545:SF42">
    <property type="entry name" value="ACETYLTRANSFERASE"/>
    <property type="match status" value="1"/>
</dbReference>
<dbReference type="PANTHER" id="PTHR10545">
    <property type="entry name" value="DIAMINE N-ACETYLTRANSFERASE"/>
    <property type="match status" value="1"/>
</dbReference>
<keyword evidence="5" id="KW-1185">Reference proteome</keyword>
<organism evidence="4 5">
    <name type="scientific">Microvirga alba</name>
    <dbReference type="NCBI Taxonomy" id="2791025"/>
    <lineage>
        <taxon>Bacteria</taxon>
        <taxon>Pseudomonadati</taxon>
        <taxon>Pseudomonadota</taxon>
        <taxon>Alphaproteobacteria</taxon>
        <taxon>Hyphomicrobiales</taxon>
        <taxon>Methylobacteriaceae</taxon>
        <taxon>Microvirga</taxon>
    </lineage>
</organism>
<dbReference type="InterPro" id="IPR000182">
    <property type="entry name" value="GNAT_dom"/>
</dbReference>
<comment type="caution">
    <text evidence="4">The sequence shown here is derived from an EMBL/GenBank/DDBJ whole genome shotgun (WGS) entry which is preliminary data.</text>
</comment>
<evidence type="ECO:0000259" key="3">
    <source>
        <dbReference type="PROSITE" id="PS51186"/>
    </source>
</evidence>
<dbReference type="PROSITE" id="PS51186">
    <property type="entry name" value="GNAT"/>
    <property type="match status" value="1"/>
</dbReference>
<proteinExistence type="predicted"/>
<dbReference type="CDD" id="cd04301">
    <property type="entry name" value="NAT_SF"/>
    <property type="match status" value="1"/>
</dbReference>
<dbReference type="InterPro" id="IPR051016">
    <property type="entry name" value="Diverse_Substrate_AcTransf"/>
</dbReference>
<evidence type="ECO:0000313" key="4">
    <source>
        <dbReference type="EMBL" id="MBF9234646.1"/>
    </source>
</evidence>
<evidence type="ECO:0000256" key="1">
    <source>
        <dbReference type="ARBA" id="ARBA00022679"/>
    </source>
</evidence>
<dbReference type="SUPFAM" id="SSF55729">
    <property type="entry name" value="Acyl-CoA N-acyltransferases (Nat)"/>
    <property type="match status" value="1"/>
</dbReference>
<name>A0A931BNR8_9HYPH</name>
<dbReference type="Pfam" id="PF00583">
    <property type="entry name" value="Acetyltransf_1"/>
    <property type="match status" value="1"/>
</dbReference>
<keyword evidence="2" id="KW-0012">Acyltransferase</keyword>
<evidence type="ECO:0000256" key="2">
    <source>
        <dbReference type="ARBA" id="ARBA00023315"/>
    </source>
</evidence>
<dbReference type="Gene3D" id="3.40.630.30">
    <property type="match status" value="1"/>
</dbReference>
<gene>
    <name evidence="4" type="ORF">I2H38_14820</name>
</gene>
<dbReference type="GO" id="GO:0008080">
    <property type="term" value="F:N-acetyltransferase activity"/>
    <property type="evidence" value="ECO:0007669"/>
    <property type="project" value="TreeGrafter"/>
</dbReference>
<protein>
    <submittedName>
        <fullName evidence="4">GNAT family N-acetyltransferase</fullName>
    </submittedName>
</protein>
<keyword evidence="1" id="KW-0808">Transferase</keyword>
<dbReference type="Proteomes" id="UP000599312">
    <property type="component" value="Unassembled WGS sequence"/>
</dbReference>
<sequence>MSDTSNNGIVIRPFGPGDREAWEPLWQGYLTFYKATLASEVTDKTWARLLDPAEPMHGLVALFDGEVVGIVHYIYHRSTWTIGDYCYLQDLFTSEKARNRGVGRALIEAVAEKAKADGASRVYWLTHETNTSAQALYDKVASRSGFIQYRRVF</sequence>